<gene>
    <name evidence="3" type="ORF">LITE_LOCUS45960</name>
</gene>
<reference evidence="3" key="1">
    <citation type="submission" date="2022-08" db="EMBL/GenBank/DDBJ databases">
        <authorList>
            <person name="Gutierrez-Valencia J."/>
        </authorList>
    </citation>
    <scope>NUCLEOTIDE SEQUENCE</scope>
</reference>
<feature type="compositionally biased region" description="Low complexity" evidence="1">
    <location>
        <begin position="11"/>
        <end position="27"/>
    </location>
</feature>
<keyword evidence="2" id="KW-0812">Transmembrane</keyword>
<dbReference type="Pfam" id="PF03140">
    <property type="entry name" value="DUF247"/>
    <property type="match status" value="1"/>
</dbReference>
<dbReference type="PANTHER" id="PTHR31549">
    <property type="entry name" value="PROTEIN, PUTATIVE (DUF247)-RELATED-RELATED"/>
    <property type="match status" value="1"/>
</dbReference>
<evidence type="ECO:0000256" key="1">
    <source>
        <dbReference type="SAM" id="MobiDB-lite"/>
    </source>
</evidence>
<proteinExistence type="predicted"/>
<dbReference type="AlphaFoldDB" id="A0AAV0R1Y2"/>
<sequence>MNKDSEPDAPLPAGAPATTTTGESTTTQQHNWLIQIKDHIPRDLDHIVPISSCIFPVPDPFSSASKPESFAPQLIAIGPFHHFLNALMLMETFKLGAAKRARIKLHLPEFAAIVDGLEALAPEIRACYAKHLAIADHILAWIMCIDGLFLIELLTNDGNILKFGNSSSTDRHRRVPLDSSEMGKIELSVLGDVMKLENQIPIFVLEEIWCLNHQVLISFDAVKAAPVVNRIPIHVLREIWSLEETEEEEVSSEVAAIYSKLKRRGNFVSFPYRQLVQFCVKVSPFQARDAYPDRRSEGIEPRHLLDLLYHLILLQGIPRPGSKKATRPSYDAAESHSPAMSSAISGLWEVVGKGNQQLVKVVTAPIAFALQLVEIFGISDHLKKLLEEEKSLIPSATELESAGVLFKAVATVRHVGFFPEEKTLNLTEFNWRDDRNTEIVLRNLIAYESVARSESPILAGYCELIHSLVRTEEDLVVLIVAGVIQGIEKKQTGTTFMKVFEELGKSGEAKDKRVSETVAGVNAYYNGVLRVKMKATGKKCLQCGWTIVMVLAVVLLLGLFSVQTFCQVGDCQNLFKIGSSSDQQAGSLLLSSTSSIGVGRGENLLLSYSI</sequence>
<comment type="caution">
    <text evidence="3">The sequence shown here is derived from an EMBL/GenBank/DDBJ whole genome shotgun (WGS) entry which is preliminary data.</text>
</comment>
<keyword evidence="2" id="KW-0472">Membrane</keyword>
<keyword evidence="4" id="KW-1185">Reference proteome</keyword>
<evidence type="ECO:0000313" key="4">
    <source>
        <dbReference type="Proteomes" id="UP001154282"/>
    </source>
</evidence>
<dbReference type="Proteomes" id="UP001154282">
    <property type="component" value="Unassembled WGS sequence"/>
</dbReference>
<evidence type="ECO:0000256" key="2">
    <source>
        <dbReference type="SAM" id="Phobius"/>
    </source>
</evidence>
<dbReference type="PANTHER" id="PTHR31549:SF300">
    <property type="match status" value="1"/>
</dbReference>
<feature type="region of interest" description="Disordered" evidence="1">
    <location>
        <begin position="1"/>
        <end position="27"/>
    </location>
</feature>
<name>A0AAV0R1Y2_9ROSI</name>
<evidence type="ECO:0000313" key="3">
    <source>
        <dbReference type="EMBL" id="CAI0551419.1"/>
    </source>
</evidence>
<organism evidence="3 4">
    <name type="scientific">Linum tenue</name>
    <dbReference type="NCBI Taxonomy" id="586396"/>
    <lineage>
        <taxon>Eukaryota</taxon>
        <taxon>Viridiplantae</taxon>
        <taxon>Streptophyta</taxon>
        <taxon>Embryophyta</taxon>
        <taxon>Tracheophyta</taxon>
        <taxon>Spermatophyta</taxon>
        <taxon>Magnoliopsida</taxon>
        <taxon>eudicotyledons</taxon>
        <taxon>Gunneridae</taxon>
        <taxon>Pentapetalae</taxon>
        <taxon>rosids</taxon>
        <taxon>fabids</taxon>
        <taxon>Malpighiales</taxon>
        <taxon>Linaceae</taxon>
        <taxon>Linum</taxon>
    </lineage>
</organism>
<dbReference type="InterPro" id="IPR004158">
    <property type="entry name" value="DUF247_pln"/>
</dbReference>
<accession>A0AAV0R1Y2</accession>
<feature type="transmembrane region" description="Helical" evidence="2">
    <location>
        <begin position="540"/>
        <end position="562"/>
    </location>
</feature>
<protein>
    <submittedName>
        <fullName evidence="3">Uncharacterized protein</fullName>
    </submittedName>
</protein>
<keyword evidence="2" id="KW-1133">Transmembrane helix</keyword>
<dbReference type="EMBL" id="CAMGYJ010000010">
    <property type="protein sequence ID" value="CAI0551419.1"/>
    <property type="molecule type" value="Genomic_DNA"/>
</dbReference>